<dbReference type="SMART" id="SM00471">
    <property type="entry name" value="HDc"/>
    <property type="match status" value="1"/>
</dbReference>
<dbReference type="Pfam" id="PF01966">
    <property type="entry name" value="HD"/>
    <property type="match status" value="1"/>
</dbReference>
<dbReference type="InterPro" id="IPR003607">
    <property type="entry name" value="HD/PDEase_dom"/>
</dbReference>
<dbReference type="Gene3D" id="1.20.58.1910">
    <property type="match status" value="1"/>
</dbReference>
<gene>
    <name evidence="2" type="ORF">DYU05_19885</name>
</gene>
<name>A0A3E2NJT0_9SPHI</name>
<comment type="caution">
    <text evidence="2">The sequence shown here is derived from an EMBL/GenBank/DDBJ whole genome shotgun (WGS) entry which is preliminary data.</text>
</comment>
<proteinExistence type="predicted"/>
<dbReference type="InterPro" id="IPR006674">
    <property type="entry name" value="HD_domain"/>
</dbReference>
<dbReference type="EMBL" id="QWDE01000006">
    <property type="protein sequence ID" value="RFZ81245.1"/>
    <property type="molecule type" value="Genomic_DNA"/>
</dbReference>
<evidence type="ECO:0000313" key="2">
    <source>
        <dbReference type="EMBL" id="RFZ81245.1"/>
    </source>
</evidence>
<protein>
    <submittedName>
        <fullName evidence="2">HD domain-containing protein</fullName>
    </submittedName>
</protein>
<dbReference type="Proteomes" id="UP000260823">
    <property type="component" value="Unassembled WGS sequence"/>
</dbReference>
<feature type="domain" description="HD" evidence="1">
    <location>
        <begin position="26"/>
        <end position="129"/>
    </location>
</feature>
<dbReference type="SUPFAM" id="SSF109604">
    <property type="entry name" value="HD-domain/PDEase-like"/>
    <property type="match status" value="1"/>
</dbReference>
<dbReference type="PANTHER" id="PTHR33594">
    <property type="entry name" value="SUPERFAMILY HYDROLASE, PUTATIVE (AFU_ORTHOLOGUE AFUA_1G03035)-RELATED"/>
    <property type="match status" value="1"/>
</dbReference>
<evidence type="ECO:0000313" key="3">
    <source>
        <dbReference type="Proteomes" id="UP000260823"/>
    </source>
</evidence>
<dbReference type="PANTHER" id="PTHR33594:SF1">
    <property type="entry name" value="HD_PDEASE DOMAIN-CONTAINING PROTEIN"/>
    <property type="match status" value="1"/>
</dbReference>
<reference evidence="2 3" key="1">
    <citation type="submission" date="2018-08" db="EMBL/GenBank/DDBJ databases">
        <title>Mucilaginibacter terrae sp. nov., isolated from manganese diggings.</title>
        <authorList>
            <person name="Huang Y."/>
            <person name="Zhou Z."/>
        </authorList>
    </citation>
    <scope>NUCLEOTIDE SEQUENCE [LARGE SCALE GENOMIC DNA]</scope>
    <source>
        <strain evidence="2 3">ZH6</strain>
    </source>
</reference>
<dbReference type="Gene3D" id="1.10.472.50">
    <property type="entry name" value="HD-domain/PDEase-like"/>
    <property type="match status" value="1"/>
</dbReference>
<keyword evidence="3" id="KW-1185">Reference proteome</keyword>
<dbReference type="OrthoDB" id="9797344at2"/>
<accession>A0A3E2NJT0</accession>
<organism evidence="2 3">
    <name type="scientific">Mucilaginibacter terrenus</name>
    <dbReference type="NCBI Taxonomy" id="2482727"/>
    <lineage>
        <taxon>Bacteria</taxon>
        <taxon>Pseudomonadati</taxon>
        <taxon>Bacteroidota</taxon>
        <taxon>Sphingobacteriia</taxon>
        <taxon>Sphingobacteriales</taxon>
        <taxon>Sphingobacteriaceae</taxon>
        <taxon>Mucilaginibacter</taxon>
    </lineage>
</organism>
<evidence type="ECO:0000259" key="1">
    <source>
        <dbReference type="PROSITE" id="PS51831"/>
    </source>
</evidence>
<dbReference type="PROSITE" id="PS51831">
    <property type="entry name" value="HD"/>
    <property type="match status" value="1"/>
</dbReference>
<sequence length="214" mass="24056">MSDADIVGQTIAFVKQTLSDAEGGHDWWHIQRVHTNARRIAAGESCHLLTVELAALLHDIADSKFHGGDEEIGPRTAGDYLKSINVNAAIIEHVQQIIRYMSFKASFDKPSFHSTELAIVQDADRLDAIGAIGIARAFTYGGFKGRELYNPEIEPNLNMSKEEYKNSAAPTINHFYEKLLLLKDKMNTSTGKQLAQQRHNFMLSYLQQFYSEVQ</sequence>
<dbReference type="RefSeq" id="WP_117384920.1">
    <property type="nucleotide sequence ID" value="NZ_QWDE01000006.1"/>
</dbReference>
<dbReference type="CDD" id="cd00077">
    <property type="entry name" value="HDc"/>
    <property type="match status" value="1"/>
</dbReference>
<dbReference type="AlphaFoldDB" id="A0A3E2NJT0"/>